<dbReference type="Gene3D" id="3.90.550.10">
    <property type="entry name" value="Spore Coat Polysaccharide Biosynthesis Protein SpsA, Chain A"/>
    <property type="match status" value="1"/>
</dbReference>
<proteinExistence type="inferred from homology"/>
<dbReference type="AlphaFoldDB" id="A0A381SXS1"/>
<dbReference type="Pfam" id="PF01128">
    <property type="entry name" value="IspD"/>
    <property type="match status" value="1"/>
</dbReference>
<dbReference type="InterPro" id="IPR018294">
    <property type="entry name" value="ISPD_synthase_CS"/>
</dbReference>
<dbReference type="InterPro" id="IPR050088">
    <property type="entry name" value="IspD/TarI_cytidylyltransf_bact"/>
</dbReference>
<dbReference type="InterPro" id="IPR029044">
    <property type="entry name" value="Nucleotide-diphossugar_trans"/>
</dbReference>
<organism evidence="7">
    <name type="scientific">marine metagenome</name>
    <dbReference type="NCBI Taxonomy" id="408172"/>
    <lineage>
        <taxon>unclassified sequences</taxon>
        <taxon>metagenomes</taxon>
        <taxon>ecological metagenomes</taxon>
    </lineage>
</organism>
<dbReference type="FunFam" id="3.90.550.10:FF:000003">
    <property type="entry name" value="2-C-methyl-D-erythritol 4-phosphate cytidylyltransferase"/>
    <property type="match status" value="1"/>
</dbReference>
<dbReference type="EMBL" id="UINC01003732">
    <property type="protein sequence ID" value="SVA08810.1"/>
    <property type="molecule type" value="Genomic_DNA"/>
</dbReference>
<comment type="similarity">
    <text evidence="2">Belongs to the IspD/TarI cytidylyltransferase family. IspD subfamily.</text>
</comment>
<dbReference type="GO" id="GO:0050518">
    <property type="term" value="F:2-C-methyl-D-erythritol 4-phosphate cytidylyltransferase activity"/>
    <property type="evidence" value="ECO:0007669"/>
    <property type="project" value="UniProtKB-EC"/>
</dbReference>
<evidence type="ECO:0000256" key="2">
    <source>
        <dbReference type="ARBA" id="ARBA00009789"/>
    </source>
</evidence>
<evidence type="ECO:0000256" key="6">
    <source>
        <dbReference type="ARBA" id="ARBA00023229"/>
    </source>
</evidence>
<protein>
    <recommendedName>
        <fullName evidence="3">2-C-methyl-D-erythritol 4-phosphate cytidylyltransferase</fullName>
        <ecNumber evidence="3">2.7.7.60</ecNumber>
    </recommendedName>
</protein>
<dbReference type="PROSITE" id="PS01295">
    <property type="entry name" value="ISPD"/>
    <property type="match status" value="1"/>
</dbReference>
<dbReference type="NCBIfam" id="TIGR00453">
    <property type="entry name" value="ispD"/>
    <property type="match status" value="1"/>
</dbReference>
<dbReference type="PANTHER" id="PTHR32125">
    <property type="entry name" value="2-C-METHYL-D-ERYTHRITOL 4-PHOSPHATE CYTIDYLYLTRANSFERASE, CHLOROPLASTIC"/>
    <property type="match status" value="1"/>
</dbReference>
<reference evidence="7" key="1">
    <citation type="submission" date="2018-05" db="EMBL/GenBank/DDBJ databases">
        <authorList>
            <person name="Lanie J.A."/>
            <person name="Ng W.-L."/>
            <person name="Kazmierczak K.M."/>
            <person name="Andrzejewski T.M."/>
            <person name="Davidsen T.M."/>
            <person name="Wayne K.J."/>
            <person name="Tettelin H."/>
            <person name="Glass J.I."/>
            <person name="Rusch D."/>
            <person name="Podicherti R."/>
            <person name="Tsui H.-C.T."/>
            <person name="Winkler M.E."/>
        </authorList>
    </citation>
    <scope>NUCLEOTIDE SEQUENCE</scope>
</reference>
<dbReference type="UniPathway" id="UPA00056">
    <property type="reaction ID" value="UER00093"/>
</dbReference>
<evidence type="ECO:0000256" key="1">
    <source>
        <dbReference type="ARBA" id="ARBA00004787"/>
    </source>
</evidence>
<keyword evidence="4" id="KW-0808">Transferase</keyword>
<keyword evidence="6" id="KW-0414">Isoprene biosynthesis</keyword>
<dbReference type="InterPro" id="IPR001228">
    <property type="entry name" value="IspD"/>
</dbReference>
<dbReference type="CDD" id="cd02516">
    <property type="entry name" value="CDP-ME_synthetase"/>
    <property type="match status" value="1"/>
</dbReference>
<dbReference type="EC" id="2.7.7.60" evidence="3"/>
<keyword evidence="5" id="KW-0548">Nucleotidyltransferase</keyword>
<dbReference type="SUPFAM" id="SSF53448">
    <property type="entry name" value="Nucleotide-diphospho-sugar transferases"/>
    <property type="match status" value="1"/>
</dbReference>
<sequence>MSVCAIVPAGGSGTRMGGTVPKQFQSLNGKPILYHTLKTLQNCGIISEIILVVPEKEYETAHTDWLGKLEIVKKVVIGGEKRQDSVYNGFCEASQDSEIVLVHDGVRPFLSQKMIADSIDAAREYGAAITAIPVHDTIKRVDTSGLVSQTIDREGLWRVQTPQAFRYSLLLEAFNKAKSENFYGTDEGALIEHLGEPVKIVEGLEQNIKITRPEDLELSKAFISKFFPET</sequence>
<evidence type="ECO:0000256" key="3">
    <source>
        <dbReference type="ARBA" id="ARBA00012526"/>
    </source>
</evidence>
<dbReference type="PANTHER" id="PTHR32125:SF4">
    <property type="entry name" value="2-C-METHYL-D-ERYTHRITOL 4-PHOSPHATE CYTIDYLYLTRANSFERASE, CHLOROPLASTIC"/>
    <property type="match status" value="1"/>
</dbReference>
<evidence type="ECO:0000256" key="5">
    <source>
        <dbReference type="ARBA" id="ARBA00022695"/>
    </source>
</evidence>
<gene>
    <name evidence="7" type="ORF">METZ01_LOCUS61664</name>
</gene>
<evidence type="ECO:0000313" key="7">
    <source>
        <dbReference type="EMBL" id="SVA08810.1"/>
    </source>
</evidence>
<dbReference type="HAMAP" id="MF_00108">
    <property type="entry name" value="IspD"/>
    <property type="match status" value="1"/>
</dbReference>
<dbReference type="InterPro" id="IPR034683">
    <property type="entry name" value="IspD/TarI"/>
</dbReference>
<accession>A0A381SXS1</accession>
<dbReference type="GO" id="GO:0019288">
    <property type="term" value="P:isopentenyl diphosphate biosynthetic process, methylerythritol 4-phosphate pathway"/>
    <property type="evidence" value="ECO:0007669"/>
    <property type="project" value="UniProtKB-UniPathway"/>
</dbReference>
<name>A0A381SXS1_9ZZZZ</name>
<evidence type="ECO:0000256" key="4">
    <source>
        <dbReference type="ARBA" id="ARBA00022679"/>
    </source>
</evidence>
<comment type="pathway">
    <text evidence="1">Isoprenoid biosynthesis; isopentenyl diphosphate biosynthesis via DXP pathway; isopentenyl diphosphate from 1-deoxy-D-xylulose 5-phosphate: step 2/6.</text>
</comment>